<evidence type="ECO:0000313" key="8">
    <source>
        <dbReference type="Proteomes" id="UP000215616"/>
    </source>
</evidence>
<dbReference type="AlphaFoldDB" id="A0A258DFJ2"/>
<dbReference type="Pfam" id="PF03471">
    <property type="entry name" value="CorC_HlyC"/>
    <property type="match status" value="1"/>
</dbReference>
<dbReference type="InterPro" id="IPR046342">
    <property type="entry name" value="CBS_dom_sf"/>
</dbReference>
<reference evidence="7 8" key="1">
    <citation type="submission" date="2017-03" db="EMBL/GenBank/DDBJ databases">
        <title>Lifting the veil on microbial sulfur biogeochemistry in mining wastewaters.</title>
        <authorList>
            <person name="Kantor R.S."/>
            <person name="Colenbrander Nelson T."/>
            <person name="Marshall S."/>
            <person name="Bennett D."/>
            <person name="Apte S."/>
            <person name="Camacho D."/>
            <person name="Thomas B.C."/>
            <person name="Warren L.A."/>
            <person name="Banfield J.F."/>
        </authorList>
    </citation>
    <scope>NUCLEOTIDE SEQUENCE [LARGE SCALE GENOMIC DNA]</scope>
    <source>
        <strain evidence="7">32-67-7</strain>
    </source>
</reference>
<dbReference type="PANTHER" id="PTHR22777">
    <property type="entry name" value="HEMOLYSIN-RELATED"/>
    <property type="match status" value="1"/>
</dbReference>
<evidence type="ECO:0000259" key="6">
    <source>
        <dbReference type="PROSITE" id="PS51371"/>
    </source>
</evidence>
<evidence type="ECO:0000313" key="7">
    <source>
        <dbReference type="EMBL" id="OYX06467.1"/>
    </source>
</evidence>
<dbReference type="InterPro" id="IPR000644">
    <property type="entry name" value="CBS_dom"/>
</dbReference>
<dbReference type="SMART" id="SM01091">
    <property type="entry name" value="CorC_HlyC"/>
    <property type="match status" value="1"/>
</dbReference>
<dbReference type="Pfam" id="PF00571">
    <property type="entry name" value="CBS"/>
    <property type="match status" value="2"/>
</dbReference>
<gene>
    <name evidence="7" type="ORF">B7Z12_00360</name>
</gene>
<sequence>MPSDGRSPAAPAAPEPSHRRRPRRAGMADILKRWLGGEAANPVADHTSPAAAEAEVDIVDQAEVFQTLRVSDVMTPRADIAALEISTPLSEVVRQFVDVEHSRMPIYRETLDDPVGVIHIKDLMRLMAPPGGDSDNPPTPPWREPVLHRLRREALYVPASMRTADLLLKMRVARIHMALVIDEFGGTDGLVTLEDLIEAVVGEIDDEHDIETEPAIVARPGGLFEADARVPLEELEALLGFVLSPADLEEEIDTVAGLVATLAGRVPQRGEVIVHPDGFEFEVTEADPRRIKRVRIRPPAKPSDGTEASPADDTAA</sequence>
<comment type="caution">
    <text evidence="7">The sequence shown here is derived from an EMBL/GenBank/DDBJ whole genome shotgun (WGS) entry which is preliminary data.</text>
</comment>
<dbReference type="FunFam" id="3.10.580.10:FF:000002">
    <property type="entry name" value="Magnesium/cobalt efflux protein CorC"/>
    <property type="match status" value="1"/>
</dbReference>
<dbReference type="Gene3D" id="3.10.580.10">
    <property type="entry name" value="CBS-domain"/>
    <property type="match status" value="1"/>
</dbReference>
<evidence type="ECO:0000256" key="1">
    <source>
        <dbReference type="ARBA" id="ARBA00006446"/>
    </source>
</evidence>
<keyword evidence="3 4" id="KW-0129">CBS domain</keyword>
<dbReference type="InterPro" id="IPR036318">
    <property type="entry name" value="FAD-bd_PCMH-like_sf"/>
</dbReference>
<dbReference type="SUPFAM" id="SSF54631">
    <property type="entry name" value="CBS-domain pair"/>
    <property type="match status" value="1"/>
</dbReference>
<feature type="domain" description="CBS" evidence="6">
    <location>
        <begin position="74"/>
        <end position="134"/>
    </location>
</feature>
<dbReference type="PROSITE" id="PS51371">
    <property type="entry name" value="CBS"/>
    <property type="match status" value="2"/>
</dbReference>
<dbReference type="GO" id="GO:0005886">
    <property type="term" value="C:plasma membrane"/>
    <property type="evidence" value="ECO:0007669"/>
    <property type="project" value="TreeGrafter"/>
</dbReference>
<dbReference type="Proteomes" id="UP000215616">
    <property type="component" value="Unassembled WGS sequence"/>
</dbReference>
<evidence type="ECO:0000256" key="2">
    <source>
        <dbReference type="ARBA" id="ARBA00022737"/>
    </source>
</evidence>
<proteinExistence type="inferred from homology"/>
<dbReference type="SUPFAM" id="SSF56176">
    <property type="entry name" value="FAD-binding/transporter-associated domain-like"/>
    <property type="match status" value="1"/>
</dbReference>
<dbReference type="PANTHER" id="PTHR22777:SF27">
    <property type="entry name" value="MAGNESIUM AND COBALT EFFLUX PROTEIN CORC"/>
    <property type="match status" value="1"/>
</dbReference>
<feature type="region of interest" description="Disordered" evidence="5">
    <location>
        <begin position="1"/>
        <end position="25"/>
    </location>
</feature>
<evidence type="ECO:0000256" key="4">
    <source>
        <dbReference type="PROSITE-ProRule" id="PRU00703"/>
    </source>
</evidence>
<dbReference type="CDD" id="cd04590">
    <property type="entry name" value="CBS_pair_CorC_HlyC_assoc"/>
    <property type="match status" value="1"/>
</dbReference>
<organism evidence="7 8">
    <name type="scientific">Caulobacter vibrioides</name>
    <name type="common">Caulobacter crescentus</name>
    <dbReference type="NCBI Taxonomy" id="155892"/>
    <lineage>
        <taxon>Bacteria</taxon>
        <taxon>Pseudomonadati</taxon>
        <taxon>Pseudomonadota</taxon>
        <taxon>Alphaproteobacteria</taxon>
        <taxon>Caulobacterales</taxon>
        <taxon>Caulobacteraceae</taxon>
        <taxon>Caulobacter</taxon>
    </lineage>
</organism>
<dbReference type="InterPro" id="IPR016169">
    <property type="entry name" value="FAD-bd_PCMH_sub2"/>
</dbReference>
<keyword evidence="2" id="KW-0677">Repeat</keyword>
<dbReference type="EMBL" id="NCDQ01000003">
    <property type="protein sequence ID" value="OYX06467.1"/>
    <property type="molecule type" value="Genomic_DNA"/>
</dbReference>
<dbReference type="InterPro" id="IPR044751">
    <property type="entry name" value="Ion_transp-like_CBS"/>
</dbReference>
<evidence type="ECO:0000256" key="5">
    <source>
        <dbReference type="SAM" id="MobiDB-lite"/>
    </source>
</evidence>
<evidence type="ECO:0000256" key="3">
    <source>
        <dbReference type="ARBA" id="ARBA00023122"/>
    </source>
</evidence>
<name>A0A258DFJ2_CAUVI</name>
<feature type="domain" description="CBS" evidence="6">
    <location>
        <begin position="150"/>
        <end position="207"/>
    </location>
</feature>
<dbReference type="Gene3D" id="3.30.465.10">
    <property type="match status" value="1"/>
</dbReference>
<accession>A0A258DFJ2</accession>
<feature type="region of interest" description="Disordered" evidence="5">
    <location>
        <begin position="292"/>
        <end position="316"/>
    </location>
</feature>
<dbReference type="InterPro" id="IPR005170">
    <property type="entry name" value="Transptr-assoc_dom"/>
</dbReference>
<protein>
    <submittedName>
        <fullName evidence="7">Magnesium/cobalt efflux protein</fullName>
    </submittedName>
</protein>
<feature type="compositionally biased region" description="Low complexity" evidence="5">
    <location>
        <begin position="1"/>
        <end position="12"/>
    </location>
</feature>
<comment type="similarity">
    <text evidence="1">Belongs to the UPF0053 family. Hemolysin C subfamily.</text>
</comment>
<dbReference type="GO" id="GO:0050660">
    <property type="term" value="F:flavin adenine dinucleotide binding"/>
    <property type="evidence" value="ECO:0007669"/>
    <property type="project" value="InterPro"/>
</dbReference>